<dbReference type="SMART" id="SM00448">
    <property type="entry name" value="REC"/>
    <property type="match status" value="1"/>
</dbReference>
<evidence type="ECO:0000313" key="10">
    <source>
        <dbReference type="Proteomes" id="UP000077339"/>
    </source>
</evidence>
<keyword evidence="5" id="KW-0804">Transcription</keyword>
<dbReference type="PRINTS" id="PR01590">
    <property type="entry name" value="HTHFIS"/>
</dbReference>
<evidence type="ECO:0000313" key="9">
    <source>
        <dbReference type="EMBL" id="OAA31272.1"/>
    </source>
</evidence>
<dbReference type="InterPro" id="IPR009057">
    <property type="entry name" value="Homeodomain-like_sf"/>
</dbReference>
<dbReference type="PANTHER" id="PTHR32071:SF119">
    <property type="entry name" value="SIGMA L-DEPENDENT TRANSCRIPTIONAL REGULATOR YPLP-RELATED"/>
    <property type="match status" value="1"/>
</dbReference>
<dbReference type="PROSITE" id="PS50045">
    <property type="entry name" value="SIGMA54_INTERACT_4"/>
    <property type="match status" value="1"/>
</dbReference>
<protein>
    <submittedName>
        <fullName evidence="9">Fis family transcriptional regulator</fullName>
    </submittedName>
</protein>
<gene>
    <name evidence="9" type="ORF">AT15_07185</name>
</gene>
<dbReference type="PROSITE" id="PS00688">
    <property type="entry name" value="SIGMA54_INTERACT_3"/>
    <property type="match status" value="1"/>
</dbReference>
<reference evidence="9 10" key="1">
    <citation type="submission" date="2014-02" db="EMBL/GenBank/DDBJ databases">
        <title>Kosmotoga genome sequencing.</title>
        <authorList>
            <person name="Pollo S.M."/>
            <person name="Charchuk R."/>
            <person name="Nesbo C.L."/>
        </authorList>
    </citation>
    <scope>NUCLEOTIDE SEQUENCE [LARGE SCALE GENOMIC DNA]</scope>
    <source>
        <strain evidence="9 10">S304</strain>
    </source>
</reference>
<proteinExistence type="predicted"/>
<keyword evidence="3" id="KW-0805">Transcription regulation</keyword>
<dbReference type="InterPro" id="IPR025662">
    <property type="entry name" value="Sigma_54_int_dom_ATP-bd_1"/>
</dbReference>
<dbReference type="Pfam" id="PF02954">
    <property type="entry name" value="HTH_8"/>
    <property type="match status" value="1"/>
</dbReference>
<dbReference type="InterPro" id="IPR058031">
    <property type="entry name" value="AAA_lid_NorR"/>
</dbReference>
<keyword evidence="10" id="KW-1185">Reference proteome</keyword>
<dbReference type="InterPro" id="IPR003593">
    <property type="entry name" value="AAA+_ATPase"/>
</dbReference>
<accession>A0A176K2S1</accession>
<keyword evidence="4" id="KW-0238">DNA-binding</keyword>
<dbReference type="OrthoDB" id="9803970at2"/>
<dbReference type="PANTHER" id="PTHR32071">
    <property type="entry name" value="TRANSCRIPTIONAL REGULATORY PROTEIN"/>
    <property type="match status" value="1"/>
</dbReference>
<dbReference type="GO" id="GO:0005524">
    <property type="term" value="F:ATP binding"/>
    <property type="evidence" value="ECO:0007669"/>
    <property type="project" value="UniProtKB-KW"/>
</dbReference>
<evidence type="ECO:0000256" key="4">
    <source>
        <dbReference type="ARBA" id="ARBA00023125"/>
    </source>
</evidence>
<dbReference type="InterPro" id="IPR001789">
    <property type="entry name" value="Sig_transdc_resp-reg_receiver"/>
</dbReference>
<dbReference type="EMBL" id="JFHK01000004">
    <property type="protein sequence ID" value="OAA31272.1"/>
    <property type="molecule type" value="Genomic_DNA"/>
</dbReference>
<dbReference type="AlphaFoldDB" id="A0A176K2S1"/>
<dbReference type="Pfam" id="PF00072">
    <property type="entry name" value="Response_reg"/>
    <property type="match status" value="1"/>
</dbReference>
<feature type="domain" description="Response regulatory" evidence="8">
    <location>
        <begin position="4"/>
        <end position="115"/>
    </location>
</feature>
<dbReference type="Gene3D" id="3.40.50.300">
    <property type="entry name" value="P-loop containing nucleotide triphosphate hydrolases"/>
    <property type="match status" value="1"/>
</dbReference>
<dbReference type="Gene3D" id="3.40.50.2300">
    <property type="match status" value="1"/>
</dbReference>
<dbReference type="Pfam" id="PF00158">
    <property type="entry name" value="Sigma54_activat"/>
    <property type="match status" value="1"/>
</dbReference>
<dbReference type="PROSITE" id="PS00676">
    <property type="entry name" value="SIGMA54_INTERACT_2"/>
    <property type="match status" value="1"/>
</dbReference>
<dbReference type="STRING" id="1453497.AT15_07185"/>
<dbReference type="SUPFAM" id="SSF52172">
    <property type="entry name" value="CheY-like"/>
    <property type="match status" value="1"/>
</dbReference>
<dbReference type="Proteomes" id="UP000077339">
    <property type="component" value="Unassembled WGS sequence"/>
</dbReference>
<dbReference type="PROSITE" id="PS00675">
    <property type="entry name" value="SIGMA54_INTERACT_1"/>
    <property type="match status" value="1"/>
</dbReference>
<evidence type="ECO:0000259" key="7">
    <source>
        <dbReference type="PROSITE" id="PS50045"/>
    </source>
</evidence>
<dbReference type="SMART" id="SM00382">
    <property type="entry name" value="AAA"/>
    <property type="match status" value="1"/>
</dbReference>
<keyword evidence="6" id="KW-0597">Phosphoprotein</keyword>
<dbReference type="CDD" id="cd00009">
    <property type="entry name" value="AAA"/>
    <property type="match status" value="1"/>
</dbReference>
<dbReference type="InterPro" id="IPR011006">
    <property type="entry name" value="CheY-like_superfamily"/>
</dbReference>
<dbReference type="Gene3D" id="1.10.8.60">
    <property type="match status" value="1"/>
</dbReference>
<evidence type="ECO:0000256" key="5">
    <source>
        <dbReference type="ARBA" id="ARBA00023163"/>
    </source>
</evidence>
<evidence type="ECO:0000259" key="8">
    <source>
        <dbReference type="PROSITE" id="PS50110"/>
    </source>
</evidence>
<dbReference type="PATRIC" id="fig|1453497.3.peg.1431"/>
<dbReference type="RefSeq" id="WP_068346275.1">
    <property type="nucleotide sequence ID" value="NZ_JFHK01000004.1"/>
</dbReference>
<feature type="domain" description="Sigma-54 factor interaction" evidence="7">
    <location>
        <begin position="139"/>
        <end position="367"/>
    </location>
</feature>
<dbReference type="GO" id="GO:0043565">
    <property type="term" value="F:sequence-specific DNA binding"/>
    <property type="evidence" value="ECO:0007669"/>
    <property type="project" value="InterPro"/>
</dbReference>
<name>A0A176K2S1_9BACT</name>
<evidence type="ECO:0000256" key="6">
    <source>
        <dbReference type="PROSITE-ProRule" id="PRU00169"/>
    </source>
</evidence>
<keyword evidence="2" id="KW-0067">ATP-binding</keyword>
<sequence>MKNKILVIDDDHMFNEMLCEALKDEGYMPVGVLSLKEARKKLYDEYFHCVLLDLRLPDGNGMELVEMASTISTVIVMSAHGDIRSAVNAVKKGAFNFLEKPFELNHALIEIKRAINYRKLELENEELSKLTGGERKLNLVGNSTEMVKIKKTIDTIANKSVSVLIEGESGTGKEVVANLIHRLSGRKKFVALNCSAIPENLFESELFGHEKGAFTGADTLKKGMVEDADGGTLFLDEISEMPLSLQPKLLRFLESGSFKRLGSIMAKRVNVRLICATNRNLLDEVEKGRFRADLYYRLNVVKIAIPPLRNRIEDIAPLVNYFIPLLKREIGIAEDIKVSEDFIEALMNYKWPGNVRELRNVLLSIIAIYGDHGVLETWMLPEDMQKPEMEKKLPLGEMPLEELEKDYTERLLRKYNGNKTKVARVLGISKSTLYTKLKRWKLD</sequence>
<dbReference type="InterPro" id="IPR025943">
    <property type="entry name" value="Sigma_54_int_dom_ATP-bd_2"/>
</dbReference>
<dbReference type="GO" id="GO:0000160">
    <property type="term" value="P:phosphorelay signal transduction system"/>
    <property type="evidence" value="ECO:0007669"/>
    <property type="project" value="InterPro"/>
</dbReference>
<feature type="modified residue" description="4-aspartylphosphate" evidence="6">
    <location>
        <position position="53"/>
    </location>
</feature>
<dbReference type="InterPro" id="IPR027417">
    <property type="entry name" value="P-loop_NTPase"/>
</dbReference>
<organism evidence="9 10">
    <name type="scientific">Kosmotoga arenicorallina S304</name>
    <dbReference type="NCBI Taxonomy" id="1453497"/>
    <lineage>
        <taxon>Bacteria</taxon>
        <taxon>Thermotogati</taxon>
        <taxon>Thermotogota</taxon>
        <taxon>Thermotogae</taxon>
        <taxon>Kosmotogales</taxon>
        <taxon>Kosmotogaceae</taxon>
        <taxon>Kosmotoga</taxon>
    </lineage>
</organism>
<evidence type="ECO:0000256" key="2">
    <source>
        <dbReference type="ARBA" id="ARBA00022840"/>
    </source>
</evidence>
<dbReference type="SUPFAM" id="SSF52540">
    <property type="entry name" value="P-loop containing nucleoside triphosphate hydrolases"/>
    <property type="match status" value="1"/>
</dbReference>
<dbReference type="FunFam" id="3.40.50.300:FF:000006">
    <property type="entry name" value="DNA-binding transcriptional regulator NtrC"/>
    <property type="match status" value="1"/>
</dbReference>
<dbReference type="Pfam" id="PF25601">
    <property type="entry name" value="AAA_lid_14"/>
    <property type="match status" value="1"/>
</dbReference>
<dbReference type="SUPFAM" id="SSF46689">
    <property type="entry name" value="Homeodomain-like"/>
    <property type="match status" value="1"/>
</dbReference>
<dbReference type="PROSITE" id="PS50110">
    <property type="entry name" value="RESPONSE_REGULATORY"/>
    <property type="match status" value="1"/>
</dbReference>
<comment type="caution">
    <text evidence="9">The sequence shown here is derived from an EMBL/GenBank/DDBJ whole genome shotgun (WGS) entry which is preliminary data.</text>
</comment>
<keyword evidence="1" id="KW-0547">Nucleotide-binding</keyword>
<dbReference type="InterPro" id="IPR002197">
    <property type="entry name" value="HTH_Fis"/>
</dbReference>
<dbReference type="Gene3D" id="1.10.10.60">
    <property type="entry name" value="Homeodomain-like"/>
    <property type="match status" value="1"/>
</dbReference>
<dbReference type="GO" id="GO:0006355">
    <property type="term" value="P:regulation of DNA-templated transcription"/>
    <property type="evidence" value="ECO:0007669"/>
    <property type="project" value="InterPro"/>
</dbReference>
<evidence type="ECO:0000256" key="1">
    <source>
        <dbReference type="ARBA" id="ARBA00022741"/>
    </source>
</evidence>
<dbReference type="InterPro" id="IPR002078">
    <property type="entry name" value="Sigma_54_int"/>
</dbReference>
<dbReference type="InterPro" id="IPR025944">
    <property type="entry name" value="Sigma_54_int_dom_CS"/>
</dbReference>
<evidence type="ECO:0000256" key="3">
    <source>
        <dbReference type="ARBA" id="ARBA00023015"/>
    </source>
</evidence>